<reference evidence="1" key="1">
    <citation type="submission" date="2022-01" db="EMBL/GenBank/DDBJ databases">
        <authorList>
            <person name="Braso-Vives M."/>
        </authorList>
    </citation>
    <scope>NUCLEOTIDE SEQUENCE</scope>
</reference>
<name>A0A8K0F3E4_BRALA</name>
<evidence type="ECO:0000313" key="1">
    <source>
        <dbReference type="EMBL" id="CAH1273298.1"/>
    </source>
</evidence>
<organism evidence="1 2">
    <name type="scientific">Branchiostoma lanceolatum</name>
    <name type="common">Common lancelet</name>
    <name type="synonym">Amphioxus lanceolatum</name>
    <dbReference type="NCBI Taxonomy" id="7740"/>
    <lineage>
        <taxon>Eukaryota</taxon>
        <taxon>Metazoa</taxon>
        <taxon>Chordata</taxon>
        <taxon>Cephalochordata</taxon>
        <taxon>Leptocardii</taxon>
        <taxon>Amphioxiformes</taxon>
        <taxon>Branchiostomatidae</taxon>
        <taxon>Branchiostoma</taxon>
    </lineage>
</organism>
<dbReference type="AlphaFoldDB" id="A0A8K0F3E4"/>
<proteinExistence type="predicted"/>
<dbReference type="EMBL" id="OV696694">
    <property type="protein sequence ID" value="CAH1273298.1"/>
    <property type="molecule type" value="Genomic_DNA"/>
</dbReference>
<protein>
    <submittedName>
        <fullName evidence="1">Hypp5080 protein</fullName>
    </submittedName>
</protein>
<dbReference type="OrthoDB" id="10131987at2759"/>
<sequence length="131" mass="14770">MWDCVSLLYRVSRCDYHATTHCGRAMSAIGSPDHWKMKLPVCVLFLGCLVLAAAFPAPREEELDGLLTELRDVVASLAELQLQEAGMQMEKRIDQAKYDACYKHCINIGGRASKCRTDCRRRFATEKNTAE</sequence>
<gene>
    <name evidence="1" type="primary">Hypp5080</name>
    <name evidence="1" type="ORF">BLAG_LOCUS24676</name>
</gene>
<dbReference type="Proteomes" id="UP000838412">
    <property type="component" value="Chromosome 9"/>
</dbReference>
<keyword evidence="2" id="KW-1185">Reference proteome</keyword>
<accession>A0A8K0F3E4</accession>
<evidence type="ECO:0000313" key="2">
    <source>
        <dbReference type="Proteomes" id="UP000838412"/>
    </source>
</evidence>